<protein>
    <recommendedName>
        <fullName evidence="4">DUF2568 domain-containing protein</fullName>
    </recommendedName>
</protein>
<dbReference type="Proteomes" id="UP000444960">
    <property type="component" value="Unassembled WGS sequence"/>
</dbReference>
<feature type="transmembrane region" description="Helical" evidence="1">
    <location>
        <begin position="70"/>
        <end position="87"/>
    </location>
</feature>
<comment type="caution">
    <text evidence="2">The sequence shown here is derived from an EMBL/GenBank/DDBJ whole genome shotgun (WGS) entry which is preliminary data.</text>
</comment>
<dbReference type="Pfam" id="PF10823">
    <property type="entry name" value="DUF2568"/>
    <property type="match status" value="1"/>
</dbReference>
<dbReference type="InterPro" id="IPR021214">
    <property type="entry name" value="DUF2568"/>
</dbReference>
<keyword evidence="1" id="KW-0812">Transmembrane</keyword>
<reference evidence="3" key="1">
    <citation type="submission" date="2019-06" db="EMBL/GenBank/DDBJ databases">
        <title>Gordonia isolated from sludge of a wastewater treatment plant.</title>
        <authorList>
            <person name="Tamura T."/>
            <person name="Aoyama K."/>
            <person name="Kang Y."/>
            <person name="Saito S."/>
            <person name="Akiyama N."/>
            <person name="Yazawa K."/>
            <person name="Gonoi T."/>
            <person name="Mikami Y."/>
        </authorList>
    </citation>
    <scope>NUCLEOTIDE SEQUENCE [LARGE SCALE GENOMIC DNA]</scope>
    <source>
        <strain evidence="3">NBRC 107696</strain>
    </source>
</reference>
<feature type="transmembrane region" description="Helical" evidence="1">
    <location>
        <begin position="7"/>
        <end position="30"/>
    </location>
</feature>
<keyword evidence="1" id="KW-1133">Transmembrane helix</keyword>
<keyword evidence="1" id="KW-0472">Membrane</keyword>
<evidence type="ECO:0000313" key="3">
    <source>
        <dbReference type="Proteomes" id="UP000444960"/>
    </source>
</evidence>
<dbReference type="RefSeq" id="WP_161897199.1">
    <property type="nucleotide sequence ID" value="NZ_BJOV01000005.1"/>
</dbReference>
<sequence length="116" mass="11757">MVTAYLWTLAGLLFAVEIVMLGVLGGAVWAVAGRGWVGVAAGVAAVVLAVVLWGLFASPRAAVDLAVAKYAVKIGLFAAATGLLAASGARGGWVWTFAAASLVLNIAAVLPPYRDF</sequence>
<proteinExistence type="predicted"/>
<evidence type="ECO:0000313" key="2">
    <source>
        <dbReference type="EMBL" id="GEE03726.1"/>
    </source>
</evidence>
<feature type="transmembrane region" description="Helical" evidence="1">
    <location>
        <begin position="36"/>
        <end position="58"/>
    </location>
</feature>
<name>A0A7I9VEE6_9ACTN</name>
<feature type="transmembrane region" description="Helical" evidence="1">
    <location>
        <begin position="93"/>
        <end position="113"/>
    </location>
</feature>
<dbReference type="EMBL" id="BJOV01000005">
    <property type="protein sequence ID" value="GEE03726.1"/>
    <property type="molecule type" value="Genomic_DNA"/>
</dbReference>
<dbReference type="AlphaFoldDB" id="A0A7I9VEE6"/>
<gene>
    <name evidence="2" type="ORF">nbrc107696_41720</name>
</gene>
<evidence type="ECO:0000256" key="1">
    <source>
        <dbReference type="SAM" id="Phobius"/>
    </source>
</evidence>
<organism evidence="2 3">
    <name type="scientific">Gordonia spumicola</name>
    <dbReference type="NCBI Taxonomy" id="589161"/>
    <lineage>
        <taxon>Bacteria</taxon>
        <taxon>Bacillati</taxon>
        <taxon>Actinomycetota</taxon>
        <taxon>Actinomycetes</taxon>
        <taxon>Mycobacteriales</taxon>
        <taxon>Gordoniaceae</taxon>
        <taxon>Gordonia</taxon>
    </lineage>
</organism>
<keyword evidence="3" id="KW-1185">Reference proteome</keyword>
<accession>A0A7I9VEE6</accession>
<evidence type="ECO:0008006" key="4">
    <source>
        <dbReference type="Google" id="ProtNLM"/>
    </source>
</evidence>